<dbReference type="SUPFAM" id="SSF103473">
    <property type="entry name" value="MFS general substrate transporter"/>
    <property type="match status" value="1"/>
</dbReference>
<dbReference type="PROSITE" id="PS50850">
    <property type="entry name" value="MFS"/>
    <property type="match status" value="1"/>
</dbReference>
<keyword evidence="1" id="KW-0812">Transmembrane</keyword>
<feature type="non-terminal residue" evidence="3">
    <location>
        <position position="96"/>
    </location>
</feature>
<dbReference type="EMBL" id="UINC01020225">
    <property type="protein sequence ID" value="SVA85122.1"/>
    <property type="molecule type" value="Genomic_DNA"/>
</dbReference>
<dbReference type="InterPro" id="IPR036259">
    <property type="entry name" value="MFS_trans_sf"/>
</dbReference>
<accession>A0A381Z8B6</accession>
<keyword evidence="1" id="KW-0472">Membrane</keyword>
<dbReference type="InterPro" id="IPR011701">
    <property type="entry name" value="MFS"/>
</dbReference>
<evidence type="ECO:0000256" key="1">
    <source>
        <dbReference type="SAM" id="Phobius"/>
    </source>
</evidence>
<dbReference type="PANTHER" id="PTHR23546">
    <property type="entry name" value="TRANSPORT PROTEIN"/>
    <property type="match status" value="1"/>
</dbReference>
<dbReference type="Pfam" id="PF07690">
    <property type="entry name" value="MFS_1"/>
    <property type="match status" value="1"/>
</dbReference>
<feature type="transmembrane region" description="Helical" evidence="1">
    <location>
        <begin position="79"/>
        <end position="95"/>
    </location>
</feature>
<evidence type="ECO:0000259" key="2">
    <source>
        <dbReference type="PROSITE" id="PS50850"/>
    </source>
</evidence>
<dbReference type="InterPro" id="IPR020846">
    <property type="entry name" value="MFS_dom"/>
</dbReference>
<dbReference type="GO" id="GO:0022857">
    <property type="term" value="F:transmembrane transporter activity"/>
    <property type="evidence" value="ECO:0007669"/>
    <property type="project" value="InterPro"/>
</dbReference>
<proteinExistence type="predicted"/>
<reference evidence="3" key="1">
    <citation type="submission" date="2018-05" db="EMBL/GenBank/DDBJ databases">
        <authorList>
            <person name="Lanie J.A."/>
            <person name="Ng W.-L."/>
            <person name="Kazmierczak K.M."/>
            <person name="Andrzejewski T.M."/>
            <person name="Davidsen T.M."/>
            <person name="Wayne K.J."/>
            <person name="Tettelin H."/>
            <person name="Glass J.I."/>
            <person name="Rusch D."/>
            <person name="Podicherti R."/>
            <person name="Tsui H.-C.T."/>
            <person name="Winkler M.E."/>
        </authorList>
    </citation>
    <scope>NUCLEOTIDE SEQUENCE</scope>
</reference>
<dbReference type="PANTHER" id="PTHR23546:SF1">
    <property type="entry name" value="MEMBRANE PROTEIN"/>
    <property type="match status" value="1"/>
</dbReference>
<feature type="domain" description="Major facilitator superfamily (MFS) profile" evidence="2">
    <location>
        <begin position="1"/>
        <end position="96"/>
    </location>
</feature>
<evidence type="ECO:0000313" key="3">
    <source>
        <dbReference type="EMBL" id="SVA85122.1"/>
    </source>
</evidence>
<name>A0A381Z8B6_9ZZZZ</name>
<gene>
    <name evidence="3" type="ORF">METZ01_LOCUS137976</name>
</gene>
<dbReference type="AlphaFoldDB" id="A0A381Z8B6"/>
<sequence length="96" mass="11023">MGQSVYWQTMPVIGRELGFEVWQITSMVSISAAMFLFFTPYWGRLSDRKGRKIILMIGLSGYVLSTFLFIVLAYYGLNGYFSLGFLFLILLLARMV</sequence>
<organism evidence="3">
    <name type="scientific">marine metagenome</name>
    <dbReference type="NCBI Taxonomy" id="408172"/>
    <lineage>
        <taxon>unclassified sequences</taxon>
        <taxon>metagenomes</taxon>
        <taxon>ecological metagenomes</taxon>
    </lineage>
</organism>
<dbReference type="Gene3D" id="1.20.1720.10">
    <property type="entry name" value="Multidrug resistance protein D"/>
    <property type="match status" value="1"/>
</dbReference>
<keyword evidence="1" id="KW-1133">Transmembrane helix</keyword>
<feature type="transmembrane region" description="Helical" evidence="1">
    <location>
        <begin position="20"/>
        <end position="41"/>
    </location>
</feature>
<feature type="transmembrane region" description="Helical" evidence="1">
    <location>
        <begin position="53"/>
        <end position="73"/>
    </location>
</feature>
<protein>
    <recommendedName>
        <fullName evidence="2">Major facilitator superfamily (MFS) profile domain-containing protein</fullName>
    </recommendedName>
</protein>